<dbReference type="EMBL" id="HBKP01010361">
    <property type="protein sequence ID" value="CAE2216304.1"/>
    <property type="molecule type" value="Transcribed_RNA"/>
</dbReference>
<proteinExistence type="predicted"/>
<reference evidence="1" key="1">
    <citation type="submission" date="2021-01" db="EMBL/GenBank/DDBJ databases">
        <authorList>
            <person name="Corre E."/>
            <person name="Pelletier E."/>
            <person name="Niang G."/>
            <person name="Scheremetjew M."/>
            <person name="Finn R."/>
            <person name="Kale V."/>
            <person name="Holt S."/>
            <person name="Cochrane G."/>
            <person name="Meng A."/>
            <person name="Brown T."/>
            <person name="Cohen L."/>
        </authorList>
    </citation>
    <scope>NUCLEOTIDE SEQUENCE</scope>
    <source>
        <strain evidence="1">DIVA3 518/3/11/1/6</strain>
    </source>
</reference>
<evidence type="ECO:0000313" key="1">
    <source>
        <dbReference type="EMBL" id="CAE2216304.1"/>
    </source>
</evidence>
<organism evidence="1">
    <name type="scientific">Vannella robusta</name>
    <dbReference type="NCBI Taxonomy" id="1487602"/>
    <lineage>
        <taxon>Eukaryota</taxon>
        <taxon>Amoebozoa</taxon>
        <taxon>Discosea</taxon>
        <taxon>Flabellinia</taxon>
        <taxon>Vannellidae</taxon>
        <taxon>Vannella</taxon>
    </lineage>
</organism>
<sequence>MGINSGAQKHNICGLMDVPRLFCLFSFYLFVVVAQTPESGIITFTPFVNDDCTGTPVANVTLPTGVCLNDHDFNKVSCSVLTNCLSGNSLSYEDLVSCSGAPAMSLSINITAYNDGSFVVHAFPLSKKCFGVPVPIPEEVGGCSTLFALNKECYPSGAFGFIW</sequence>
<name>A0A7S4I218_9EUKA</name>
<protein>
    <submittedName>
        <fullName evidence="1">Uncharacterized protein</fullName>
    </submittedName>
</protein>
<dbReference type="AlphaFoldDB" id="A0A7S4I218"/>
<accession>A0A7S4I218</accession>
<gene>
    <name evidence="1" type="ORF">VSP0166_LOCUS7315</name>
</gene>